<name>A0A849BMM1_9ACTN</name>
<dbReference type="EMBL" id="JABEMA010000017">
    <property type="protein sequence ID" value="NNH22042.1"/>
    <property type="molecule type" value="Genomic_DNA"/>
</dbReference>
<sequence length="123" mass="11957">MSTTNDVRTGRVRIAEHLLVVGRPVARDAALPVSAPRLAPVAGRPGGELRPQDGAVRAGRALGGLEPTTSSADLTSPVKGASGALVAAGASGALLSTGASGAQRPFRSCGTPVPGSAPTGTAP</sequence>
<accession>A0A849BMM1</accession>
<evidence type="ECO:0000256" key="1">
    <source>
        <dbReference type="SAM" id="MobiDB-lite"/>
    </source>
</evidence>
<dbReference type="Proteomes" id="UP000555552">
    <property type="component" value="Unassembled WGS sequence"/>
</dbReference>
<comment type="caution">
    <text evidence="2">The sequence shown here is derived from an EMBL/GenBank/DDBJ whole genome shotgun (WGS) entry which is preliminary data.</text>
</comment>
<feature type="region of interest" description="Disordered" evidence="1">
    <location>
        <begin position="96"/>
        <end position="123"/>
    </location>
</feature>
<evidence type="ECO:0000313" key="2">
    <source>
        <dbReference type="EMBL" id="NNH22042.1"/>
    </source>
</evidence>
<dbReference type="AlphaFoldDB" id="A0A849BMM1"/>
<keyword evidence="3" id="KW-1185">Reference proteome</keyword>
<protein>
    <submittedName>
        <fullName evidence="2">Uncharacterized protein</fullName>
    </submittedName>
</protein>
<gene>
    <name evidence="2" type="ORF">HLB09_02845</name>
</gene>
<reference evidence="2 3" key="1">
    <citation type="submission" date="2020-05" db="EMBL/GenBank/DDBJ databases">
        <title>MicrobeNet Type strains.</title>
        <authorList>
            <person name="Nicholson A.C."/>
        </authorList>
    </citation>
    <scope>NUCLEOTIDE SEQUENCE [LARGE SCALE GENOMIC DNA]</scope>
    <source>
        <strain evidence="2 3">JCM 14547</strain>
    </source>
</reference>
<evidence type="ECO:0000313" key="3">
    <source>
        <dbReference type="Proteomes" id="UP000555552"/>
    </source>
</evidence>
<organism evidence="2 3">
    <name type="scientific">Pseudokineococcus marinus</name>
    <dbReference type="NCBI Taxonomy" id="351215"/>
    <lineage>
        <taxon>Bacteria</taxon>
        <taxon>Bacillati</taxon>
        <taxon>Actinomycetota</taxon>
        <taxon>Actinomycetes</taxon>
        <taxon>Kineosporiales</taxon>
        <taxon>Kineosporiaceae</taxon>
        <taxon>Pseudokineococcus</taxon>
    </lineage>
</organism>
<proteinExistence type="predicted"/>